<dbReference type="InParanoid" id="A0A2P5BNG6"/>
<comment type="caution">
    <text evidence="1">The sequence shown here is derived from an EMBL/GenBank/DDBJ whole genome shotgun (WGS) entry which is preliminary data.</text>
</comment>
<sequence>MAQLPVRNSPRRWDSVIRAKHEFNALRLPPLPLVGHYFSGDSSSITFGSNCKVNSSLRRSSHGLNEIVARIRTSSSSNPEKIVLPSVKLGLDLLPNVINGSRNFCICY</sequence>
<gene>
    <name evidence="1" type="ORF">TorRG33x02_314710</name>
</gene>
<dbReference type="EMBL" id="JXTC01000487">
    <property type="protein sequence ID" value="PON50341.1"/>
    <property type="molecule type" value="Genomic_DNA"/>
</dbReference>
<protein>
    <submittedName>
        <fullName evidence="1">Uncharacterized protein</fullName>
    </submittedName>
</protein>
<proteinExistence type="predicted"/>
<keyword evidence="2" id="KW-1185">Reference proteome</keyword>
<dbReference type="Proteomes" id="UP000237000">
    <property type="component" value="Unassembled WGS sequence"/>
</dbReference>
<organism evidence="1 2">
    <name type="scientific">Trema orientale</name>
    <name type="common">Charcoal tree</name>
    <name type="synonym">Celtis orientalis</name>
    <dbReference type="NCBI Taxonomy" id="63057"/>
    <lineage>
        <taxon>Eukaryota</taxon>
        <taxon>Viridiplantae</taxon>
        <taxon>Streptophyta</taxon>
        <taxon>Embryophyta</taxon>
        <taxon>Tracheophyta</taxon>
        <taxon>Spermatophyta</taxon>
        <taxon>Magnoliopsida</taxon>
        <taxon>eudicotyledons</taxon>
        <taxon>Gunneridae</taxon>
        <taxon>Pentapetalae</taxon>
        <taxon>rosids</taxon>
        <taxon>fabids</taxon>
        <taxon>Rosales</taxon>
        <taxon>Cannabaceae</taxon>
        <taxon>Trema</taxon>
    </lineage>
</organism>
<evidence type="ECO:0000313" key="1">
    <source>
        <dbReference type="EMBL" id="PON50341.1"/>
    </source>
</evidence>
<reference evidence="2" key="1">
    <citation type="submission" date="2016-06" db="EMBL/GenBank/DDBJ databases">
        <title>Parallel loss of symbiosis genes in relatives of nitrogen-fixing non-legume Parasponia.</title>
        <authorList>
            <person name="Van Velzen R."/>
            <person name="Holmer R."/>
            <person name="Bu F."/>
            <person name="Rutten L."/>
            <person name="Van Zeijl A."/>
            <person name="Liu W."/>
            <person name="Santuari L."/>
            <person name="Cao Q."/>
            <person name="Sharma T."/>
            <person name="Shen D."/>
            <person name="Roswanjaya Y."/>
            <person name="Wardhani T."/>
            <person name="Kalhor M.S."/>
            <person name="Jansen J."/>
            <person name="Van den Hoogen J."/>
            <person name="Gungor B."/>
            <person name="Hartog M."/>
            <person name="Hontelez J."/>
            <person name="Verver J."/>
            <person name="Yang W.-C."/>
            <person name="Schijlen E."/>
            <person name="Repin R."/>
            <person name="Schilthuizen M."/>
            <person name="Schranz E."/>
            <person name="Heidstra R."/>
            <person name="Miyata K."/>
            <person name="Fedorova E."/>
            <person name="Kohlen W."/>
            <person name="Bisseling T."/>
            <person name="Smit S."/>
            <person name="Geurts R."/>
        </authorList>
    </citation>
    <scope>NUCLEOTIDE SEQUENCE [LARGE SCALE GENOMIC DNA]</scope>
    <source>
        <strain evidence="2">cv. RG33-2</strain>
    </source>
</reference>
<accession>A0A2P5BNG6</accession>
<name>A0A2P5BNG6_TREOI</name>
<dbReference type="AlphaFoldDB" id="A0A2P5BNG6"/>
<evidence type="ECO:0000313" key="2">
    <source>
        <dbReference type="Proteomes" id="UP000237000"/>
    </source>
</evidence>